<dbReference type="PANTHER" id="PTHR30055">
    <property type="entry name" value="HTH-TYPE TRANSCRIPTIONAL REGULATOR RUTR"/>
    <property type="match status" value="1"/>
</dbReference>
<dbReference type="PANTHER" id="PTHR30055:SF228">
    <property type="entry name" value="TRANSCRIPTIONAL REGULATOR-RELATED"/>
    <property type="match status" value="1"/>
</dbReference>
<keyword evidence="5" id="KW-1185">Reference proteome</keyword>
<dbReference type="Pfam" id="PF00440">
    <property type="entry name" value="TetR_N"/>
    <property type="match status" value="1"/>
</dbReference>
<keyword evidence="1 2" id="KW-0238">DNA-binding</keyword>
<feature type="domain" description="HTH tetR-type" evidence="3">
    <location>
        <begin position="16"/>
        <end position="76"/>
    </location>
</feature>
<protein>
    <submittedName>
        <fullName evidence="4">Transcriptional regulator, TetR family</fullName>
    </submittedName>
</protein>
<dbReference type="PRINTS" id="PR00455">
    <property type="entry name" value="HTHTETR"/>
</dbReference>
<dbReference type="InterPro" id="IPR001647">
    <property type="entry name" value="HTH_TetR"/>
</dbReference>
<gene>
    <name evidence="4" type="ORF">SAMN05421508_101386</name>
</gene>
<dbReference type="OrthoDB" id="2356263at2"/>
<dbReference type="GO" id="GO:0000976">
    <property type="term" value="F:transcription cis-regulatory region binding"/>
    <property type="evidence" value="ECO:0007669"/>
    <property type="project" value="TreeGrafter"/>
</dbReference>
<dbReference type="PROSITE" id="PS50977">
    <property type="entry name" value="HTH_TETR_2"/>
    <property type="match status" value="1"/>
</dbReference>
<proteinExistence type="predicted"/>
<sequence length="211" mass="22610">MSDSAARSQRQQAVADHKRGLILDAARRVFEREGLEGASMRAIAREAGYAPGALYFHFDSKEAVYGALLQDSLDRLAAAVEGAVAAAGGDAAARLVAAGLAFFDFYAENPRDLDLGFYLFRGGMQPRGLAPDMNRDLNRRLEATLVPIGEAARALGADDEAARAAMAGVFGHAVGLLLLLHTRRIRLFGCDARRLMEDHVRGVASTVKIAI</sequence>
<dbReference type="RefSeq" id="WP_097277277.1">
    <property type="nucleotide sequence ID" value="NZ_OCNJ01000001.1"/>
</dbReference>
<evidence type="ECO:0000256" key="1">
    <source>
        <dbReference type="ARBA" id="ARBA00023125"/>
    </source>
</evidence>
<dbReference type="InterPro" id="IPR009057">
    <property type="entry name" value="Homeodomain-like_sf"/>
</dbReference>
<evidence type="ECO:0000259" key="3">
    <source>
        <dbReference type="PROSITE" id="PS50977"/>
    </source>
</evidence>
<name>A0A286G303_9PROT</name>
<accession>A0A286G303</accession>
<dbReference type="Gene3D" id="1.10.357.10">
    <property type="entry name" value="Tetracycline Repressor, domain 2"/>
    <property type="match status" value="1"/>
</dbReference>
<dbReference type="Proteomes" id="UP000219621">
    <property type="component" value="Unassembled WGS sequence"/>
</dbReference>
<evidence type="ECO:0000313" key="5">
    <source>
        <dbReference type="Proteomes" id="UP000219621"/>
    </source>
</evidence>
<feature type="DNA-binding region" description="H-T-H motif" evidence="2">
    <location>
        <begin position="39"/>
        <end position="58"/>
    </location>
</feature>
<evidence type="ECO:0000256" key="2">
    <source>
        <dbReference type="PROSITE-ProRule" id="PRU00335"/>
    </source>
</evidence>
<dbReference type="EMBL" id="OCNJ01000001">
    <property type="protein sequence ID" value="SOD89937.1"/>
    <property type="molecule type" value="Genomic_DNA"/>
</dbReference>
<dbReference type="InterPro" id="IPR050109">
    <property type="entry name" value="HTH-type_TetR-like_transc_reg"/>
</dbReference>
<organism evidence="4 5">
    <name type="scientific">Caenispirillum bisanense</name>
    <dbReference type="NCBI Taxonomy" id="414052"/>
    <lineage>
        <taxon>Bacteria</taxon>
        <taxon>Pseudomonadati</taxon>
        <taxon>Pseudomonadota</taxon>
        <taxon>Alphaproteobacteria</taxon>
        <taxon>Rhodospirillales</taxon>
        <taxon>Novispirillaceae</taxon>
        <taxon>Caenispirillum</taxon>
    </lineage>
</organism>
<reference evidence="4 5" key="1">
    <citation type="submission" date="2017-09" db="EMBL/GenBank/DDBJ databases">
        <authorList>
            <person name="Ehlers B."/>
            <person name="Leendertz F.H."/>
        </authorList>
    </citation>
    <scope>NUCLEOTIDE SEQUENCE [LARGE SCALE GENOMIC DNA]</scope>
    <source>
        <strain evidence="4 5">USBA 140</strain>
    </source>
</reference>
<evidence type="ECO:0000313" key="4">
    <source>
        <dbReference type="EMBL" id="SOD89937.1"/>
    </source>
</evidence>
<dbReference type="SUPFAM" id="SSF46689">
    <property type="entry name" value="Homeodomain-like"/>
    <property type="match status" value="1"/>
</dbReference>
<dbReference type="GO" id="GO:0003700">
    <property type="term" value="F:DNA-binding transcription factor activity"/>
    <property type="evidence" value="ECO:0007669"/>
    <property type="project" value="TreeGrafter"/>
</dbReference>
<dbReference type="AlphaFoldDB" id="A0A286G303"/>